<dbReference type="AlphaFoldDB" id="A0A813HAA5"/>
<sequence>MLLWNYSLCELSIHGLGLANEATMLLARNREPALVLTASLFALPEDEVRVTLTSLAGEERFQHQFERGLSLAAFMQHVQDSPGLSHRRLRVILPDGREVMPVPDATLTTLMP</sequence>
<name>A0A813HAA5_POLGL</name>
<dbReference type="Proteomes" id="UP000654075">
    <property type="component" value="Unassembled WGS sequence"/>
</dbReference>
<accession>A0A813HAA5</accession>
<dbReference type="EMBL" id="CAJNNV010031154">
    <property type="protein sequence ID" value="CAE8634835.1"/>
    <property type="molecule type" value="Genomic_DNA"/>
</dbReference>
<keyword evidence="2" id="KW-1185">Reference proteome</keyword>
<proteinExistence type="predicted"/>
<gene>
    <name evidence="1" type="ORF">PGLA1383_LOCUS50453</name>
</gene>
<evidence type="ECO:0000313" key="1">
    <source>
        <dbReference type="EMBL" id="CAE8634835.1"/>
    </source>
</evidence>
<comment type="caution">
    <text evidence="1">The sequence shown here is derived from an EMBL/GenBank/DDBJ whole genome shotgun (WGS) entry which is preliminary data.</text>
</comment>
<protein>
    <submittedName>
        <fullName evidence="1">Uncharacterized protein</fullName>
    </submittedName>
</protein>
<reference evidence="1" key="1">
    <citation type="submission" date="2021-02" db="EMBL/GenBank/DDBJ databases">
        <authorList>
            <person name="Dougan E. K."/>
            <person name="Rhodes N."/>
            <person name="Thang M."/>
            <person name="Chan C."/>
        </authorList>
    </citation>
    <scope>NUCLEOTIDE SEQUENCE</scope>
</reference>
<organism evidence="1 2">
    <name type="scientific">Polarella glacialis</name>
    <name type="common">Dinoflagellate</name>
    <dbReference type="NCBI Taxonomy" id="89957"/>
    <lineage>
        <taxon>Eukaryota</taxon>
        <taxon>Sar</taxon>
        <taxon>Alveolata</taxon>
        <taxon>Dinophyceae</taxon>
        <taxon>Suessiales</taxon>
        <taxon>Suessiaceae</taxon>
        <taxon>Polarella</taxon>
    </lineage>
</organism>
<evidence type="ECO:0000313" key="2">
    <source>
        <dbReference type="Proteomes" id="UP000654075"/>
    </source>
</evidence>